<accession>A0A5C7GE11</accession>
<dbReference type="Proteomes" id="UP000321080">
    <property type="component" value="Unassembled WGS sequence"/>
</dbReference>
<dbReference type="InterPro" id="IPR017853">
    <property type="entry name" value="GH"/>
</dbReference>
<dbReference type="SUPFAM" id="SSF51445">
    <property type="entry name" value="(Trans)glycosidases"/>
    <property type="match status" value="1"/>
</dbReference>
<organism evidence="2 3">
    <name type="scientific">Seonamhaeicola maritimus</name>
    <dbReference type="NCBI Taxonomy" id="2591822"/>
    <lineage>
        <taxon>Bacteria</taxon>
        <taxon>Pseudomonadati</taxon>
        <taxon>Bacteroidota</taxon>
        <taxon>Flavobacteriia</taxon>
        <taxon>Flavobacteriales</taxon>
        <taxon>Flavobacteriaceae</taxon>
    </lineage>
</organism>
<gene>
    <name evidence="2" type="ORF">FUA22_15520</name>
</gene>
<proteinExistence type="predicted"/>
<evidence type="ECO:0000256" key="1">
    <source>
        <dbReference type="SAM" id="Coils"/>
    </source>
</evidence>
<evidence type="ECO:0000313" key="3">
    <source>
        <dbReference type="Proteomes" id="UP000321080"/>
    </source>
</evidence>
<dbReference type="CDD" id="cd03143">
    <property type="entry name" value="A4_beta-galactosidase_middle_domain"/>
    <property type="match status" value="1"/>
</dbReference>
<keyword evidence="2" id="KW-0378">Hydrolase</keyword>
<dbReference type="RefSeq" id="WP_147769504.1">
    <property type="nucleotide sequence ID" value="NZ_VRKQ01000018.1"/>
</dbReference>
<dbReference type="GO" id="GO:0016787">
    <property type="term" value="F:hydrolase activity"/>
    <property type="evidence" value="ECO:0007669"/>
    <property type="project" value="UniProtKB-KW"/>
</dbReference>
<dbReference type="Gene3D" id="3.20.20.80">
    <property type="entry name" value="Glycosidases"/>
    <property type="match status" value="1"/>
</dbReference>
<dbReference type="InterPro" id="IPR029062">
    <property type="entry name" value="Class_I_gatase-like"/>
</dbReference>
<dbReference type="EMBL" id="VRKQ01000018">
    <property type="protein sequence ID" value="TXG35161.1"/>
    <property type="molecule type" value="Genomic_DNA"/>
</dbReference>
<feature type="coiled-coil region" evidence="1">
    <location>
        <begin position="31"/>
        <end position="58"/>
    </location>
</feature>
<sequence length="792" mass="91256">MRIDKFMVLKSILCLLFIFSLISCDKKSPLEQKALDKIDKLENLMAEARKKSLDVTREETTLWFSKEFLKFANWDEAHMEDIEKLFGYYAPFEADKKKSAEELPNFERQKVIEILDEGIKNLTGVIDGSIIRRPVSKVDWENIEVAKDMFLSNGKPVFLYDYFSKTVGQPLTNKSVYNDHLGAVYHGGQRLYETNMDRAINPYILNEDGTFNEKIELITEIPDTNVGFMILWNMGMPDWVHQKDPDLTKGRSLFTGFDIDNPLARKVWSDVIQKAGELTKGKKVTQMGYVLSNEPHWYSEKNHWTARFKEMTELSSHTISKFKVWLSKKYNGNISGLNKNWETSFVDFNNVEIEVPIDKALRGKPIWYDWCRYNMDRSVDWFTYLQGELHKVNPDADTSIKIMPNLFSENARSHGIDAESLTELTTMIGDDAKIRERDIRSKEPEEWEEKYSYFWEEMSVAYDFMESVSPNKIHFNSESHFLSASWWRKLDTSSDYVRNTTWLATLHGMDAQIAWFWARDPDGSPEDRLEGELDFFDPALAGSYAGSVNMQPNVANEYTQVMMDLNSFSEEVFALRKQRRPVRLFHSETSAINKKFHMTQQFPMYEALYFEGFPMGYASQKIIEKQNNDNWDAILVYDTEFVTDGEFDALQGYLNNGGTVIVDSKNSLSKNEYGQNREKSLLKGNGSLIMLGKELSVEDIKKEVLETISESLSEVVLTEDNGTHHKGCTWRVVKNPNGGYLVNILNIGAHTAKLNLSLKNGNISSIKNMFTGQILDGNFELKTNGILLLEVK</sequence>
<dbReference type="OrthoDB" id="1387316at2"/>
<evidence type="ECO:0000313" key="2">
    <source>
        <dbReference type="EMBL" id="TXG35161.1"/>
    </source>
</evidence>
<dbReference type="AlphaFoldDB" id="A0A5C7GE11"/>
<dbReference type="Gene3D" id="3.40.50.880">
    <property type="match status" value="1"/>
</dbReference>
<dbReference type="PROSITE" id="PS51257">
    <property type="entry name" value="PROKAR_LIPOPROTEIN"/>
    <property type="match status" value="1"/>
</dbReference>
<protein>
    <submittedName>
        <fullName evidence="2">Glycoside hydrolase family 42</fullName>
    </submittedName>
</protein>
<name>A0A5C7GE11_9FLAO</name>
<comment type="caution">
    <text evidence="2">The sequence shown here is derived from an EMBL/GenBank/DDBJ whole genome shotgun (WGS) entry which is preliminary data.</text>
</comment>
<keyword evidence="3" id="KW-1185">Reference proteome</keyword>
<keyword evidence="1" id="KW-0175">Coiled coil</keyword>
<reference evidence="2 3" key="1">
    <citation type="submission" date="2019-08" db="EMBL/GenBank/DDBJ databases">
        <title>Seonamhaeicola sediminis sp. nov., isolated from marine sediment.</title>
        <authorList>
            <person name="Cao W.R."/>
        </authorList>
    </citation>
    <scope>NUCLEOTIDE SEQUENCE [LARGE SCALE GENOMIC DNA]</scope>
    <source>
        <strain evidence="2 3">1505</strain>
    </source>
</reference>